<dbReference type="PANTHER" id="PTHR24043">
    <property type="entry name" value="SCAVENGER RECEPTOR CLASS F"/>
    <property type="match status" value="1"/>
</dbReference>
<dbReference type="SMART" id="SM00181">
    <property type="entry name" value="EGF"/>
    <property type="match status" value="5"/>
</dbReference>
<dbReference type="GeneID" id="111113184"/>
<feature type="chain" id="PRO_5034734235" evidence="3">
    <location>
        <begin position="23"/>
        <end position="599"/>
    </location>
</feature>
<feature type="domain" description="EGF-like" evidence="4">
    <location>
        <begin position="378"/>
        <end position="410"/>
    </location>
</feature>
<dbReference type="InterPro" id="IPR000742">
    <property type="entry name" value="EGF"/>
</dbReference>
<feature type="domain" description="EGF-like" evidence="4">
    <location>
        <begin position="467"/>
        <end position="503"/>
    </location>
</feature>
<evidence type="ECO:0000259" key="4">
    <source>
        <dbReference type="SMART" id="SM00181"/>
    </source>
</evidence>
<feature type="domain" description="EGF-like" evidence="4">
    <location>
        <begin position="335"/>
        <end position="376"/>
    </location>
</feature>
<name>A0A8B8BVS9_CRAVI</name>
<evidence type="ECO:0000313" key="5">
    <source>
        <dbReference type="Proteomes" id="UP000694844"/>
    </source>
</evidence>
<evidence type="ECO:0000256" key="1">
    <source>
        <dbReference type="ARBA" id="ARBA00022536"/>
    </source>
</evidence>
<reference evidence="6" key="1">
    <citation type="submission" date="2025-08" db="UniProtKB">
        <authorList>
            <consortium name="RefSeq"/>
        </authorList>
    </citation>
    <scope>IDENTIFICATION</scope>
    <source>
        <tissue evidence="6">Whole sample</tissue>
    </source>
</reference>
<keyword evidence="2" id="KW-0812">Transmembrane</keyword>
<dbReference type="PANTHER" id="PTHR24043:SF8">
    <property type="entry name" value="EGF-LIKE DOMAIN-CONTAINING PROTEIN"/>
    <property type="match status" value="1"/>
</dbReference>
<dbReference type="GO" id="GO:0005044">
    <property type="term" value="F:scavenger receptor activity"/>
    <property type="evidence" value="ECO:0007669"/>
    <property type="project" value="InterPro"/>
</dbReference>
<dbReference type="Proteomes" id="UP000694844">
    <property type="component" value="Chromosome 9"/>
</dbReference>
<feature type="domain" description="EGF-like" evidence="4">
    <location>
        <begin position="237"/>
        <end position="272"/>
    </location>
</feature>
<sequence>MHRCGALFIFVWEVLLLAYVATYDNLAFKKSAWQRSTYLNYWANRAVDGRYTRLDVAGGQCAISGNNKDTAEWRVNLRNIFSIHHIFIQYMTYGLLWDENNQYAGRFLGFSVYISNRTNKEDGVLCFRDTNYTNATIPNPVNITCPYHGRYVIYYNNRTHLPYPEGYSDYAYNDLCELEVHGCKTAGYYGETCTFECPHNCQEGLCHITEGNCLGCLPGYYGAKCDKECDGNTYGLECNITCGNCIHKEQCDHVTGSCANGCDAGFHGDKCDIACSPGWYGVNCSQECGPNCIPSCDRFYGVCELDCIPGWRGDKCDMPCDDRMYGVNCSEECGACLDNEACHHINGSCINGCDKGYHGQKCDQECTEGYYGNNCARNCSLTCGVPGRCDRITGSCNATCLPGWKGSMCENECDGNTYGGDCGEECGECVNDEQCHHINGTCLNGCDRGFQGLGCNQGCPRGVFGINCLKSCSVHCQVPMECNRVTGHCFNGCQSGWGDPTCNTKVELLYVKDEEDNMCSAFYGTLVPLILSVIFNCFCAMRMIRQTECCRRRNQRTQNEVSFPKTSNASGEIYDQVEEMGGYQELEEVSKQTIYEKIK</sequence>
<dbReference type="SUPFAM" id="SSF57184">
    <property type="entry name" value="Growth factor receptor domain"/>
    <property type="match status" value="1"/>
</dbReference>
<protein>
    <submittedName>
        <fullName evidence="6">Multiple epidermal growth factor-like domains protein 10 isoform X1</fullName>
    </submittedName>
</protein>
<keyword evidence="3" id="KW-0732">Signal</keyword>
<dbReference type="Gene3D" id="2.60.120.260">
    <property type="entry name" value="Galactose-binding domain-like"/>
    <property type="match status" value="1"/>
</dbReference>
<dbReference type="Gene3D" id="2.170.300.10">
    <property type="entry name" value="Tie2 ligand-binding domain superfamily"/>
    <property type="match status" value="2"/>
</dbReference>
<dbReference type="RefSeq" id="XP_022306974.1">
    <property type="nucleotide sequence ID" value="XM_022451266.1"/>
</dbReference>
<dbReference type="SUPFAM" id="SSF49785">
    <property type="entry name" value="Galactose-binding domain-like"/>
    <property type="match status" value="1"/>
</dbReference>
<dbReference type="KEGG" id="cvn:111113184"/>
<keyword evidence="1" id="KW-0245">EGF-like domain</keyword>
<gene>
    <name evidence="6" type="primary">LOC111113184</name>
</gene>
<keyword evidence="2" id="KW-0472">Membrane</keyword>
<evidence type="ECO:0000256" key="2">
    <source>
        <dbReference type="SAM" id="Phobius"/>
    </source>
</evidence>
<feature type="domain" description="EGF-like" evidence="4">
    <location>
        <begin position="196"/>
        <end position="226"/>
    </location>
</feature>
<dbReference type="AlphaFoldDB" id="A0A8B8BVS9"/>
<accession>A0A8B8BVS9</accession>
<proteinExistence type="predicted"/>
<feature type="signal peptide" evidence="3">
    <location>
        <begin position="1"/>
        <end position="22"/>
    </location>
</feature>
<dbReference type="InterPro" id="IPR009030">
    <property type="entry name" value="Growth_fac_rcpt_cys_sf"/>
</dbReference>
<dbReference type="InterPro" id="IPR042635">
    <property type="entry name" value="MEGF10/SREC1/2-like"/>
</dbReference>
<feature type="transmembrane region" description="Helical" evidence="2">
    <location>
        <begin position="521"/>
        <end position="544"/>
    </location>
</feature>
<keyword evidence="5" id="KW-1185">Reference proteome</keyword>
<keyword evidence="2" id="KW-1133">Transmembrane helix</keyword>
<dbReference type="InterPro" id="IPR008979">
    <property type="entry name" value="Galactose-bd-like_sf"/>
</dbReference>
<dbReference type="OrthoDB" id="10252017at2759"/>
<evidence type="ECO:0000313" key="6">
    <source>
        <dbReference type="RefSeq" id="XP_022306974.1"/>
    </source>
</evidence>
<organism evidence="5 6">
    <name type="scientific">Crassostrea virginica</name>
    <name type="common">Eastern oyster</name>
    <dbReference type="NCBI Taxonomy" id="6565"/>
    <lineage>
        <taxon>Eukaryota</taxon>
        <taxon>Metazoa</taxon>
        <taxon>Spiralia</taxon>
        <taxon>Lophotrochozoa</taxon>
        <taxon>Mollusca</taxon>
        <taxon>Bivalvia</taxon>
        <taxon>Autobranchia</taxon>
        <taxon>Pteriomorphia</taxon>
        <taxon>Ostreida</taxon>
        <taxon>Ostreoidea</taxon>
        <taxon>Ostreidae</taxon>
        <taxon>Crassostrea</taxon>
    </lineage>
</organism>
<evidence type="ECO:0000256" key="3">
    <source>
        <dbReference type="SAM" id="SignalP"/>
    </source>
</evidence>